<accession>A0A9P7NA15</accession>
<keyword evidence="3" id="KW-1185">Reference proteome</keyword>
<feature type="transmembrane region" description="Helical" evidence="1">
    <location>
        <begin position="114"/>
        <end position="136"/>
    </location>
</feature>
<reference evidence="2" key="1">
    <citation type="journal article" date="2020" name="bioRxiv">
        <title>Whole genome comparisons of ergot fungi reveals the divergence and evolution of species within the genus Claviceps are the result of varying mechanisms driving genome evolution and host range expansion.</title>
        <authorList>
            <person name="Wyka S.A."/>
            <person name="Mondo S.J."/>
            <person name="Liu M."/>
            <person name="Dettman J."/>
            <person name="Nalam V."/>
            <person name="Broders K.D."/>
        </authorList>
    </citation>
    <scope>NUCLEOTIDE SEQUENCE</scope>
    <source>
        <strain evidence="2">CCC 602</strain>
    </source>
</reference>
<organism evidence="2 3">
    <name type="scientific">Claviceps pusilla</name>
    <dbReference type="NCBI Taxonomy" id="123648"/>
    <lineage>
        <taxon>Eukaryota</taxon>
        <taxon>Fungi</taxon>
        <taxon>Dikarya</taxon>
        <taxon>Ascomycota</taxon>
        <taxon>Pezizomycotina</taxon>
        <taxon>Sordariomycetes</taxon>
        <taxon>Hypocreomycetidae</taxon>
        <taxon>Hypocreales</taxon>
        <taxon>Clavicipitaceae</taxon>
        <taxon>Claviceps</taxon>
    </lineage>
</organism>
<dbReference type="OrthoDB" id="3928876at2759"/>
<evidence type="ECO:0000313" key="3">
    <source>
        <dbReference type="Proteomes" id="UP000748025"/>
    </source>
</evidence>
<dbReference type="Proteomes" id="UP000748025">
    <property type="component" value="Unassembled WGS sequence"/>
</dbReference>
<dbReference type="Pfam" id="PF16015">
    <property type="entry name" value="Promethin"/>
    <property type="match status" value="1"/>
</dbReference>
<sequence>MPAALQNNKSNGGISDTVQDKASGAVSYAQRFVDWLMPPSSRRRAYDNVSGFASRRPILFSFLLAQFLLSFIPVFLFISFSISCIALALGGAIMFSLFWMGLGLLALVPTLLVTSSLAVMAWAWCVGTFVVARWIYARIPFSVNAGLQVDAAGKQVNVLKDEKGFDGNIKSKDTAEIRK</sequence>
<keyword evidence="1" id="KW-0472">Membrane</keyword>
<comment type="caution">
    <text evidence="2">The sequence shown here is derived from an EMBL/GenBank/DDBJ whole genome shotgun (WGS) entry which is preliminary data.</text>
</comment>
<feature type="transmembrane region" description="Helical" evidence="1">
    <location>
        <begin position="85"/>
        <end position="108"/>
    </location>
</feature>
<feature type="transmembrane region" description="Helical" evidence="1">
    <location>
        <begin position="58"/>
        <end position="78"/>
    </location>
</feature>
<keyword evidence="1" id="KW-1133">Transmembrane helix</keyword>
<evidence type="ECO:0000313" key="2">
    <source>
        <dbReference type="EMBL" id="KAG6000800.1"/>
    </source>
</evidence>
<dbReference type="EMBL" id="SRPW01001494">
    <property type="protein sequence ID" value="KAG6000800.1"/>
    <property type="molecule type" value="Genomic_DNA"/>
</dbReference>
<proteinExistence type="predicted"/>
<evidence type="ECO:0000256" key="1">
    <source>
        <dbReference type="SAM" id="Phobius"/>
    </source>
</evidence>
<dbReference type="AlphaFoldDB" id="A0A9P7NA15"/>
<keyword evidence="1" id="KW-0812">Transmembrane</keyword>
<gene>
    <name evidence="2" type="ORF">E4U43_001500</name>
</gene>
<name>A0A9P7NA15_9HYPO</name>
<protein>
    <submittedName>
        <fullName evidence="2">Uncharacterized protein</fullName>
    </submittedName>
</protein>